<evidence type="ECO:0000313" key="4">
    <source>
        <dbReference type="Proteomes" id="UP000179099"/>
    </source>
</evidence>
<dbReference type="InterPro" id="IPR036938">
    <property type="entry name" value="PAP2/HPO_sf"/>
</dbReference>
<proteinExistence type="predicted"/>
<keyword evidence="1" id="KW-0812">Transmembrane</keyword>
<evidence type="ECO:0000259" key="2">
    <source>
        <dbReference type="SMART" id="SM00014"/>
    </source>
</evidence>
<name>A0A1G2F766_9BACT</name>
<dbReference type="EMBL" id="MHMW01000030">
    <property type="protein sequence ID" value="OGZ33391.1"/>
    <property type="molecule type" value="Genomic_DNA"/>
</dbReference>
<feature type="transmembrane region" description="Helical" evidence="1">
    <location>
        <begin position="56"/>
        <end position="80"/>
    </location>
</feature>
<evidence type="ECO:0000313" key="3">
    <source>
        <dbReference type="EMBL" id="OGZ33391.1"/>
    </source>
</evidence>
<feature type="transmembrane region" description="Helical" evidence="1">
    <location>
        <begin position="126"/>
        <end position="144"/>
    </location>
</feature>
<dbReference type="InterPro" id="IPR000326">
    <property type="entry name" value="PAP2/HPO"/>
</dbReference>
<feature type="transmembrane region" description="Helical" evidence="1">
    <location>
        <begin position="150"/>
        <end position="169"/>
    </location>
</feature>
<sequence>MDYQFFQLINSLAGHYKWLDCIGIFLASYSQYFLGAGVIVWMLAKDRLNFWKNFKITAYFFAVAVVSRFVLGEIIKRLVARPRPFELHQVTQLFDENLRTSFPSGHATFFFAFSTAVYLYNKKAGIVCYIVSFLMGLSRIYAGVHYPLDVLGGMALGILVGWGMYKLFFKKI</sequence>
<feature type="transmembrane region" description="Helical" evidence="1">
    <location>
        <begin position="22"/>
        <end position="44"/>
    </location>
</feature>
<dbReference type="PANTHER" id="PTHR14969:SF13">
    <property type="entry name" value="AT30094P"/>
    <property type="match status" value="1"/>
</dbReference>
<organism evidence="3 4">
    <name type="scientific">Candidatus Portnoybacteria bacterium RBG_19FT_COMBO_36_7</name>
    <dbReference type="NCBI Taxonomy" id="1801992"/>
    <lineage>
        <taxon>Bacteria</taxon>
        <taxon>Candidatus Portnoyibacteriota</taxon>
    </lineage>
</organism>
<protein>
    <recommendedName>
        <fullName evidence="2">Phosphatidic acid phosphatase type 2/haloperoxidase domain-containing protein</fullName>
    </recommendedName>
</protein>
<accession>A0A1G2F766</accession>
<dbReference type="Proteomes" id="UP000179099">
    <property type="component" value="Unassembled WGS sequence"/>
</dbReference>
<dbReference type="SUPFAM" id="SSF48317">
    <property type="entry name" value="Acid phosphatase/Vanadium-dependent haloperoxidase"/>
    <property type="match status" value="1"/>
</dbReference>
<feature type="domain" description="Phosphatidic acid phosphatase type 2/haloperoxidase" evidence="2">
    <location>
        <begin position="54"/>
        <end position="165"/>
    </location>
</feature>
<keyword evidence="1" id="KW-1133">Transmembrane helix</keyword>
<dbReference type="Pfam" id="PF01569">
    <property type="entry name" value="PAP2"/>
    <property type="match status" value="1"/>
</dbReference>
<dbReference type="PANTHER" id="PTHR14969">
    <property type="entry name" value="SPHINGOSINE-1-PHOSPHATE PHOSPHOHYDROLASE"/>
    <property type="match status" value="1"/>
</dbReference>
<comment type="caution">
    <text evidence="3">The sequence shown here is derived from an EMBL/GenBank/DDBJ whole genome shotgun (WGS) entry which is preliminary data.</text>
</comment>
<dbReference type="Gene3D" id="1.20.144.10">
    <property type="entry name" value="Phosphatidic acid phosphatase type 2/haloperoxidase"/>
    <property type="match status" value="1"/>
</dbReference>
<dbReference type="SMART" id="SM00014">
    <property type="entry name" value="acidPPc"/>
    <property type="match status" value="1"/>
</dbReference>
<keyword evidence="1" id="KW-0472">Membrane</keyword>
<dbReference type="STRING" id="1801992.A2Y98_03650"/>
<dbReference type="AlphaFoldDB" id="A0A1G2F766"/>
<gene>
    <name evidence="3" type="ORF">A2Y98_03650</name>
</gene>
<reference evidence="3 4" key="1">
    <citation type="journal article" date="2016" name="Nat. Commun.">
        <title>Thousands of microbial genomes shed light on interconnected biogeochemical processes in an aquifer system.</title>
        <authorList>
            <person name="Anantharaman K."/>
            <person name="Brown C.T."/>
            <person name="Hug L.A."/>
            <person name="Sharon I."/>
            <person name="Castelle C.J."/>
            <person name="Probst A.J."/>
            <person name="Thomas B.C."/>
            <person name="Singh A."/>
            <person name="Wilkins M.J."/>
            <person name="Karaoz U."/>
            <person name="Brodie E.L."/>
            <person name="Williams K.H."/>
            <person name="Hubbard S.S."/>
            <person name="Banfield J.F."/>
        </authorList>
    </citation>
    <scope>NUCLEOTIDE SEQUENCE [LARGE SCALE GENOMIC DNA]</scope>
</reference>
<evidence type="ECO:0000256" key="1">
    <source>
        <dbReference type="SAM" id="Phobius"/>
    </source>
</evidence>